<dbReference type="EC" id="3.1.26.-" evidence="4"/>
<dbReference type="Pfam" id="PF00636">
    <property type="entry name" value="Ribonuclease_3"/>
    <property type="match status" value="1"/>
</dbReference>
<evidence type="ECO:0000256" key="4">
    <source>
        <dbReference type="HAMAP-Rule" id="MF_01468"/>
    </source>
</evidence>
<keyword evidence="4" id="KW-0694">RNA-binding</keyword>
<feature type="domain" description="RNase III" evidence="5">
    <location>
        <begin position="1"/>
        <end position="134"/>
    </location>
</feature>
<feature type="active site" evidence="4">
    <location>
        <position position="21"/>
    </location>
</feature>
<keyword evidence="3 4" id="KW-0378">Hydrolase</keyword>
<dbReference type="RefSeq" id="WP_376847337.1">
    <property type="nucleotide sequence ID" value="NZ_JBHSFW010000018.1"/>
</dbReference>
<keyword evidence="4" id="KW-0698">rRNA processing</keyword>
<evidence type="ECO:0000256" key="3">
    <source>
        <dbReference type="ARBA" id="ARBA00022801"/>
    </source>
</evidence>
<comment type="caution">
    <text evidence="6">The sequence shown here is derived from an EMBL/GenBank/DDBJ whole genome shotgun (WGS) entry which is preliminary data.</text>
</comment>
<organism evidence="6 7">
    <name type="scientific">Camelliibacillus cellulosilyticus</name>
    <dbReference type="NCBI Taxonomy" id="2174486"/>
    <lineage>
        <taxon>Bacteria</taxon>
        <taxon>Bacillati</taxon>
        <taxon>Bacillota</taxon>
        <taxon>Bacilli</taxon>
        <taxon>Bacillales</taxon>
        <taxon>Sporolactobacillaceae</taxon>
        <taxon>Camelliibacillus</taxon>
    </lineage>
</organism>
<dbReference type="SMART" id="SM00535">
    <property type="entry name" value="RIBOc"/>
    <property type="match status" value="1"/>
</dbReference>
<keyword evidence="4" id="KW-0963">Cytoplasm</keyword>
<reference evidence="7" key="1">
    <citation type="journal article" date="2019" name="Int. J. Syst. Evol. Microbiol.">
        <title>The Global Catalogue of Microorganisms (GCM) 10K type strain sequencing project: providing services to taxonomists for standard genome sequencing and annotation.</title>
        <authorList>
            <consortium name="The Broad Institute Genomics Platform"/>
            <consortium name="The Broad Institute Genome Sequencing Center for Infectious Disease"/>
            <person name="Wu L."/>
            <person name="Ma J."/>
        </authorList>
    </citation>
    <scope>NUCLEOTIDE SEQUENCE [LARGE SCALE GENOMIC DNA]</scope>
    <source>
        <strain evidence="7">CGMCC 1.16306</strain>
    </source>
</reference>
<keyword evidence="4" id="KW-0460">Magnesium</keyword>
<dbReference type="HAMAP" id="MF_01468">
    <property type="entry name" value="RNase_Mini_III"/>
    <property type="match status" value="1"/>
</dbReference>
<dbReference type="PANTHER" id="PTHR34276">
    <property type="entry name" value="MINI-RIBONUCLEASE 3"/>
    <property type="match status" value="1"/>
</dbReference>
<keyword evidence="4" id="KW-0690">Ribosome biogenesis</keyword>
<comment type="function">
    <text evidence="4">Involved in correct processing of both the 5' and 3' ends of 23S rRNA precursor. Processes 30S rRNA precursor transcript even in absence of ribonuclease 3 (Rnc); Rnc processes 30S rRNA into smaller rRNA precursors.</text>
</comment>
<dbReference type="PIRSF" id="PIRSF005520">
    <property type="entry name" value="UCP005520"/>
    <property type="match status" value="1"/>
</dbReference>
<evidence type="ECO:0000313" key="7">
    <source>
        <dbReference type="Proteomes" id="UP001596022"/>
    </source>
</evidence>
<accession>A0ABV9GTB6</accession>
<dbReference type="SUPFAM" id="SSF69065">
    <property type="entry name" value="RNase III domain-like"/>
    <property type="match status" value="1"/>
</dbReference>
<dbReference type="Gene3D" id="1.10.1520.10">
    <property type="entry name" value="Ribonuclease III domain"/>
    <property type="match status" value="1"/>
</dbReference>
<evidence type="ECO:0000256" key="1">
    <source>
        <dbReference type="ARBA" id="ARBA00022722"/>
    </source>
</evidence>
<evidence type="ECO:0000256" key="2">
    <source>
        <dbReference type="ARBA" id="ARBA00022759"/>
    </source>
</evidence>
<keyword evidence="4" id="KW-0699">rRNA-binding</keyword>
<keyword evidence="1 4" id="KW-0540">Nuclease</keyword>
<comment type="cofactor">
    <cofactor evidence="4">
        <name>Mg(2+)</name>
        <dbReference type="ChEBI" id="CHEBI:18420"/>
    </cofactor>
</comment>
<keyword evidence="7" id="KW-1185">Reference proteome</keyword>
<keyword evidence="2 4" id="KW-0255">Endonuclease</keyword>
<proteinExistence type="inferred from homology"/>
<evidence type="ECO:0000259" key="5">
    <source>
        <dbReference type="SMART" id="SM00535"/>
    </source>
</evidence>
<dbReference type="InterPro" id="IPR008226">
    <property type="entry name" value="Mini3_fam"/>
</dbReference>
<dbReference type="InterPro" id="IPR000999">
    <property type="entry name" value="RNase_III_dom"/>
</dbReference>
<evidence type="ECO:0000313" key="6">
    <source>
        <dbReference type="EMBL" id="MFC4620223.1"/>
    </source>
</evidence>
<dbReference type="EMBL" id="JBHSFW010000018">
    <property type="protein sequence ID" value="MFC4620223.1"/>
    <property type="molecule type" value="Genomic_DNA"/>
</dbReference>
<comment type="similarity">
    <text evidence="4">Belongs to the MrnC RNase family.</text>
</comment>
<protein>
    <recommendedName>
        <fullName evidence="4">Mini-ribonuclease 3</fullName>
        <shortName evidence="4">Mini-3</shortName>
        <shortName evidence="4">Mini-RNase 3</shortName>
        <ecNumber evidence="4">3.1.26.-</ecNumber>
    </recommendedName>
    <alternativeName>
        <fullName evidence="4">Mini-RNase III</fullName>
        <shortName evidence="4">Mini-III</shortName>
    </alternativeName>
</protein>
<comment type="subunit">
    <text evidence="4">Homodimer.</text>
</comment>
<dbReference type="Proteomes" id="UP001596022">
    <property type="component" value="Unassembled WGS sequence"/>
</dbReference>
<sequence>MEDYCVDPKELNSLALAYLGDAVIELHVRERLIKEGDVKPNRLHHRAVNFVSAKSQAEFLHYLVRTGLLTDFEMAVVRRGRNAKSATTPKNTDVQTYRYGTAFEALIGFLYLDNQEDRAEALLNEMFRFKEILTDVGGGGGFHE</sequence>
<dbReference type="CDD" id="cd00593">
    <property type="entry name" value="RIBOc"/>
    <property type="match status" value="1"/>
</dbReference>
<dbReference type="InterPro" id="IPR036389">
    <property type="entry name" value="RNase_III_sf"/>
</dbReference>
<comment type="subcellular location">
    <subcellularLocation>
        <location evidence="4">Cytoplasm</location>
    </subcellularLocation>
</comment>
<gene>
    <name evidence="4" type="primary">mrnC</name>
    <name evidence="6" type="ORF">ACFO4N_16090</name>
</gene>
<name>A0ABV9GTB6_9BACL</name>
<dbReference type="PANTHER" id="PTHR34276:SF1">
    <property type="entry name" value="MINI-RIBONUCLEASE 3"/>
    <property type="match status" value="1"/>
</dbReference>